<dbReference type="InterPro" id="IPR045851">
    <property type="entry name" value="AMP-bd_C_sf"/>
</dbReference>
<evidence type="ECO:0000256" key="2">
    <source>
        <dbReference type="ARBA" id="ARBA00022840"/>
    </source>
</evidence>
<dbReference type="InterPro" id="IPR042099">
    <property type="entry name" value="ANL_N_sf"/>
</dbReference>
<dbReference type="Pfam" id="PF00501">
    <property type="entry name" value="AMP-binding"/>
    <property type="match status" value="1"/>
</dbReference>
<dbReference type="Proteomes" id="UP000010793">
    <property type="component" value="Chromosome"/>
</dbReference>
<dbReference type="InterPro" id="IPR000873">
    <property type="entry name" value="AMP-dep_synth/lig_dom"/>
</dbReference>
<organism evidence="5 6">
    <name type="scientific">Brachyspira pilosicoli P43/6/78</name>
    <dbReference type="NCBI Taxonomy" id="1042417"/>
    <lineage>
        <taxon>Bacteria</taxon>
        <taxon>Pseudomonadati</taxon>
        <taxon>Spirochaetota</taxon>
        <taxon>Spirochaetia</taxon>
        <taxon>Brachyspirales</taxon>
        <taxon>Brachyspiraceae</taxon>
        <taxon>Brachyspira</taxon>
    </lineage>
</organism>
<evidence type="ECO:0000256" key="3">
    <source>
        <dbReference type="ARBA" id="ARBA00024484"/>
    </source>
</evidence>
<dbReference type="Gene3D" id="3.30.300.30">
    <property type="match status" value="1"/>
</dbReference>
<dbReference type="EMBL" id="CP002873">
    <property type="protein sequence ID" value="AGA67297.1"/>
    <property type="molecule type" value="Genomic_DNA"/>
</dbReference>
<dbReference type="GO" id="GO:0005524">
    <property type="term" value="F:ATP binding"/>
    <property type="evidence" value="ECO:0007669"/>
    <property type="project" value="UniProtKB-KW"/>
</dbReference>
<comment type="catalytic activity">
    <reaction evidence="3">
        <text>a long-chain fatty acid + ATP + CoA = a long-chain fatty acyl-CoA + AMP + diphosphate</text>
        <dbReference type="Rhea" id="RHEA:15421"/>
        <dbReference type="ChEBI" id="CHEBI:30616"/>
        <dbReference type="ChEBI" id="CHEBI:33019"/>
        <dbReference type="ChEBI" id="CHEBI:57287"/>
        <dbReference type="ChEBI" id="CHEBI:57560"/>
        <dbReference type="ChEBI" id="CHEBI:83139"/>
        <dbReference type="ChEBI" id="CHEBI:456215"/>
        <dbReference type="EC" id="6.2.1.3"/>
    </reaction>
    <physiologicalReaction direction="left-to-right" evidence="3">
        <dbReference type="Rhea" id="RHEA:15422"/>
    </physiologicalReaction>
</comment>
<gene>
    <name evidence="5" type="ORF">BPP43_10665</name>
</gene>
<dbReference type="GO" id="GO:0004467">
    <property type="term" value="F:long-chain fatty acid-CoA ligase activity"/>
    <property type="evidence" value="ECO:0007669"/>
    <property type="project" value="UniProtKB-EC"/>
</dbReference>
<dbReference type="KEGG" id="bpip:BPP43_10665"/>
<dbReference type="SUPFAM" id="SSF56801">
    <property type="entry name" value="Acetyl-CoA synthetase-like"/>
    <property type="match status" value="1"/>
</dbReference>
<dbReference type="Gene3D" id="3.40.50.12780">
    <property type="entry name" value="N-terminal domain of ligase-like"/>
    <property type="match status" value="1"/>
</dbReference>
<dbReference type="PANTHER" id="PTHR43272">
    <property type="entry name" value="LONG-CHAIN-FATTY-ACID--COA LIGASE"/>
    <property type="match status" value="1"/>
</dbReference>
<keyword evidence="5" id="KW-0436">Ligase</keyword>
<dbReference type="PANTHER" id="PTHR43272:SF33">
    <property type="entry name" value="AMP-BINDING DOMAIN-CONTAINING PROTEIN-RELATED"/>
    <property type="match status" value="1"/>
</dbReference>
<keyword evidence="1" id="KW-0547">Nucleotide-binding</keyword>
<evidence type="ECO:0000259" key="4">
    <source>
        <dbReference type="Pfam" id="PF00501"/>
    </source>
</evidence>
<evidence type="ECO:0000313" key="6">
    <source>
        <dbReference type="Proteomes" id="UP000010793"/>
    </source>
</evidence>
<dbReference type="GO" id="GO:0016020">
    <property type="term" value="C:membrane"/>
    <property type="evidence" value="ECO:0007669"/>
    <property type="project" value="TreeGrafter"/>
</dbReference>
<evidence type="ECO:0000256" key="1">
    <source>
        <dbReference type="ARBA" id="ARBA00022741"/>
    </source>
</evidence>
<accession>A0A3B6W438</accession>
<evidence type="ECO:0000313" key="5">
    <source>
        <dbReference type="EMBL" id="AGA67297.1"/>
    </source>
</evidence>
<proteinExistence type="predicted"/>
<reference evidence="5 6" key="1">
    <citation type="journal article" date="2013" name="Genome Announc.">
        <title>Complete Genome Sequence of the Porcine Strain Brachyspira pilosicoli P43/6/78(T.).</title>
        <authorList>
            <person name="Lin C."/>
            <person name="den Bakker H.C."/>
            <person name="Suzuki H."/>
            <person name="Lefebure T."/>
            <person name="Ponnala L."/>
            <person name="Sun Q."/>
            <person name="Stanhope M.J."/>
            <person name="Wiedmann M."/>
            <person name="Duhamel G.E."/>
        </authorList>
    </citation>
    <scope>NUCLEOTIDE SEQUENCE [LARGE SCALE GENOMIC DNA]</scope>
    <source>
        <strain evidence="5 6">P43/6/78</strain>
    </source>
</reference>
<dbReference type="InterPro" id="IPR020845">
    <property type="entry name" value="AMP-binding_CS"/>
</dbReference>
<keyword evidence="2" id="KW-0067">ATP-binding</keyword>
<name>A0A3B6W438_BRAPL</name>
<dbReference type="RefSeq" id="WP_015274860.1">
    <property type="nucleotide sequence ID" value="NC_019908.1"/>
</dbReference>
<dbReference type="AlphaFoldDB" id="A0A3B6W438"/>
<dbReference type="PROSITE" id="PS00455">
    <property type="entry name" value="AMP_BINDING"/>
    <property type="match status" value="1"/>
</dbReference>
<feature type="domain" description="AMP-dependent synthetase/ligase" evidence="4">
    <location>
        <begin position="19"/>
        <end position="403"/>
    </location>
</feature>
<protein>
    <submittedName>
        <fullName evidence="5">Putative long-chain-fatty-acid-CoA ligase</fullName>
    </submittedName>
</protein>
<keyword evidence="6" id="KW-1185">Reference proteome</keyword>
<sequence length="542" mass="62083">MINEKLTEYIFNSIKENWDINAFCDYGKDNFIKYSDVAKHILKMHTIFKRMEIYKGDKIALCGSNSANWALTYLSIVSYGAVVVPILVDFSKDDIISILNDSGSKYLFMDKNIIEKIDKEKFSFLNRIFYLDNLTIFDHKNDLTEEYNEILDVQLENFSRETFSLTMFENDTLATIIYTSGTTGFSKGVMLNHNSLAANIRFAIDNMPIKPNDHILSFLPLAHVFGCLFDFLFPFSKGACIYMLSAIPSPNILLKAFDEVKPNLILMVPLILEKIYFKKLKPTIDKPIMKKLLTFPFISKILKNKIRDKLTESFGANFHEVIVGGSALNEEVERFLMDIGFKFTVGYGMTECGPLISYAPWDKHVARSCGCIIDTLEIKIDSNSPEEVGDIMVKGENVMLGYYKNPKATTDVLSRDGWLRTNDLGVLVDGKRIFIRGRSKNMLLGPSGQNIYPEEIESKLNTMPYILESLIVQRENKLCALVYLDAEQVANLNDEEIKTKLDEVRNNLNKLLPDFARVSSFEIQKEEFEKNPTKKIKRFLYK</sequence>